<dbReference type="AlphaFoldDB" id="B9D019"/>
<protein>
    <submittedName>
        <fullName evidence="1">Uncharacterized protein</fullName>
    </submittedName>
</protein>
<organism evidence="1 2">
    <name type="scientific">Campylobacter rectus RM3267</name>
    <dbReference type="NCBI Taxonomy" id="553218"/>
    <lineage>
        <taxon>Bacteria</taxon>
        <taxon>Pseudomonadati</taxon>
        <taxon>Campylobacterota</taxon>
        <taxon>Epsilonproteobacteria</taxon>
        <taxon>Campylobacterales</taxon>
        <taxon>Campylobacteraceae</taxon>
        <taxon>Campylobacter</taxon>
    </lineage>
</organism>
<name>B9D019_CAMRE</name>
<dbReference type="Proteomes" id="UP000003082">
    <property type="component" value="Unassembled WGS sequence"/>
</dbReference>
<keyword evidence="2" id="KW-1185">Reference proteome</keyword>
<sequence length="69" mass="7754">MSGRLQKGHKILHQAVLCSFALPDSHYEAANLKNKWLKIRLSSVGSNKFCLRSVFSGNEIYPNFSTSAR</sequence>
<accession>B9D019</accession>
<gene>
    <name evidence="1" type="ORF">CAMRE0001_1332</name>
</gene>
<evidence type="ECO:0000313" key="1">
    <source>
        <dbReference type="EMBL" id="EEF14682.1"/>
    </source>
</evidence>
<proteinExistence type="predicted"/>
<dbReference type="EMBL" id="ACFU01000005">
    <property type="protein sequence ID" value="EEF14682.1"/>
    <property type="molecule type" value="Genomic_DNA"/>
</dbReference>
<comment type="caution">
    <text evidence="1">The sequence shown here is derived from an EMBL/GenBank/DDBJ whole genome shotgun (WGS) entry which is preliminary data.</text>
</comment>
<reference evidence="1 2" key="1">
    <citation type="submission" date="2008-08" db="EMBL/GenBank/DDBJ databases">
        <authorList>
            <person name="Madupu R."/>
            <person name="Durkin A.S."/>
            <person name="Torralba M."/>
            <person name="Methe B."/>
            <person name="Sutton G.G."/>
            <person name="Strausberg R.L."/>
            <person name="Nelson K.E."/>
        </authorList>
    </citation>
    <scope>NUCLEOTIDE SEQUENCE [LARGE SCALE GENOMIC DNA]</scope>
    <source>
        <strain evidence="1 2">RM3267</strain>
    </source>
</reference>
<evidence type="ECO:0000313" key="2">
    <source>
        <dbReference type="Proteomes" id="UP000003082"/>
    </source>
</evidence>